<dbReference type="Pfam" id="PF00018">
    <property type="entry name" value="SH3_1"/>
    <property type="match status" value="1"/>
</dbReference>
<dbReference type="Gene3D" id="2.30.30.40">
    <property type="entry name" value="SH3 Domains"/>
    <property type="match status" value="2"/>
</dbReference>
<feature type="compositionally biased region" description="Basic and acidic residues" evidence="3">
    <location>
        <begin position="359"/>
        <end position="369"/>
    </location>
</feature>
<evidence type="ECO:0000313" key="4">
    <source>
        <dbReference type="EMBL" id="CAD7224616.1"/>
    </source>
</evidence>
<feature type="compositionally biased region" description="Low complexity" evidence="3">
    <location>
        <begin position="529"/>
        <end position="554"/>
    </location>
</feature>
<feature type="compositionally biased region" description="Basic and acidic residues" evidence="3">
    <location>
        <begin position="239"/>
        <end position="248"/>
    </location>
</feature>
<feature type="region of interest" description="Disordered" evidence="3">
    <location>
        <begin position="1623"/>
        <end position="1660"/>
    </location>
</feature>
<feature type="compositionally biased region" description="Polar residues" evidence="3">
    <location>
        <begin position="616"/>
        <end position="628"/>
    </location>
</feature>
<feature type="compositionally biased region" description="Basic and acidic residues" evidence="3">
    <location>
        <begin position="591"/>
        <end position="615"/>
    </location>
</feature>
<feature type="compositionally biased region" description="Polar residues" evidence="3">
    <location>
        <begin position="1276"/>
        <end position="1288"/>
    </location>
</feature>
<feature type="compositionally biased region" description="Basic and acidic residues" evidence="3">
    <location>
        <begin position="642"/>
        <end position="664"/>
    </location>
</feature>
<reference evidence="4" key="1">
    <citation type="submission" date="2020-11" db="EMBL/GenBank/DDBJ databases">
        <authorList>
            <person name="Tran Van P."/>
        </authorList>
    </citation>
    <scope>NUCLEOTIDE SEQUENCE</scope>
</reference>
<dbReference type="OrthoDB" id="19092at2759"/>
<keyword evidence="2" id="KW-0677">Repeat</keyword>
<dbReference type="SMART" id="SM00326">
    <property type="entry name" value="SH3"/>
    <property type="match status" value="2"/>
</dbReference>
<evidence type="ECO:0000256" key="3">
    <source>
        <dbReference type="SAM" id="MobiDB-lite"/>
    </source>
</evidence>
<name>A0A7R8W966_9CRUS</name>
<feature type="compositionally biased region" description="Low complexity" evidence="3">
    <location>
        <begin position="629"/>
        <end position="641"/>
    </location>
</feature>
<feature type="region of interest" description="Disordered" evidence="3">
    <location>
        <begin position="967"/>
        <end position="1064"/>
    </location>
</feature>
<evidence type="ECO:0000256" key="1">
    <source>
        <dbReference type="ARBA" id="ARBA00022443"/>
    </source>
</evidence>
<dbReference type="SUPFAM" id="SSF50044">
    <property type="entry name" value="SH3-domain"/>
    <property type="match status" value="2"/>
</dbReference>
<dbReference type="PANTHER" id="PTHR14167">
    <property type="entry name" value="SH3 DOMAIN-CONTAINING"/>
    <property type="match status" value="1"/>
</dbReference>
<feature type="compositionally biased region" description="Basic and acidic residues" evidence="3">
    <location>
        <begin position="418"/>
        <end position="434"/>
    </location>
</feature>
<feature type="region of interest" description="Disordered" evidence="3">
    <location>
        <begin position="1270"/>
        <end position="1350"/>
    </location>
</feature>
<feature type="region of interest" description="Disordered" evidence="3">
    <location>
        <begin position="308"/>
        <end position="715"/>
    </location>
</feature>
<dbReference type="InterPro" id="IPR001452">
    <property type="entry name" value="SH3_domain"/>
</dbReference>
<feature type="compositionally biased region" description="Low complexity" evidence="3">
    <location>
        <begin position="310"/>
        <end position="322"/>
    </location>
</feature>
<organism evidence="4">
    <name type="scientific">Cyprideis torosa</name>
    <dbReference type="NCBI Taxonomy" id="163714"/>
    <lineage>
        <taxon>Eukaryota</taxon>
        <taxon>Metazoa</taxon>
        <taxon>Ecdysozoa</taxon>
        <taxon>Arthropoda</taxon>
        <taxon>Crustacea</taxon>
        <taxon>Oligostraca</taxon>
        <taxon>Ostracoda</taxon>
        <taxon>Podocopa</taxon>
        <taxon>Podocopida</taxon>
        <taxon>Cytherocopina</taxon>
        <taxon>Cytheroidea</taxon>
        <taxon>Cytherideidae</taxon>
        <taxon>Cyprideis</taxon>
    </lineage>
</organism>
<feature type="compositionally biased region" description="Polar residues" evidence="3">
    <location>
        <begin position="123"/>
        <end position="135"/>
    </location>
</feature>
<evidence type="ECO:0000256" key="2">
    <source>
        <dbReference type="ARBA" id="ARBA00022737"/>
    </source>
</evidence>
<feature type="compositionally biased region" description="Basic and acidic residues" evidence="3">
    <location>
        <begin position="1051"/>
        <end position="1064"/>
    </location>
</feature>
<dbReference type="InterPro" id="IPR050384">
    <property type="entry name" value="Endophilin_SH3RF"/>
</dbReference>
<proteinExistence type="predicted"/>
<dbReference type="FunFam" id="2.30.30.40:FF:000001">
    <property type="entry name" value="Sorbin and SH3 domain-containing protein 1 isoform 2"/>
    <property type="match status" value="1"/>
</dbReference>
<feature type="compositionally biased region" description="Basic residues" evidence="3">
    <location>
        <begin position="457"/>
        <end position="472"/>
    </location>
</feature>
<protein>
    <submittedName>
        <fullName evidence="4">Uncharacterized protein</fullName>
    </submittedName>
</protein>
<feature type="compositionally biased region" description="Polar residues" evidence="3">
    <location>
        <begin position="370"/>
        <end position="386"/>
    </location>
</feature>
<accession>A0A7R8W966</accession>
<feature type="compositionally biased region" description="Low complexity" evidence="3">
    <location>
        <begin position="476"/>
        <end position="489"/>
    </location>
</feature>
<dbReference type="PANTHER" id="PTHR14167:SF116">
    <property type="entry name" value="CAP, ISOFORM AC"/>
    <property type="match status" value="1"/>
</dbReference>
<dbReference type="CDD" id="cd11780">
    <property type="entry name" value="SH3_Sorbs_3"/>
    <property type="match status" value="1"/>
</dbReference>
<feature type="region of interest" description="Disordered" evidence="3">
    <location>
        <begin position="1077"/>
        <end position="1123"/>
    </location>
</feature>
<feature type="compositionally biased region" description="Polar residues" evidence="3">
    <location>
        <begin position="1325"/>
        <end position="1343"/>
    </location>
</feature>
<sequence length="1720" mass="192180">MTEVVQRRTIIRSSSFGSSTTGSTIIRLHGSSSLPSTSPTHSIKSDRGTPSSASAAAPTERKSSDKVSSPVWSPTESGASARKKEYRPVHFQAEAGAVAQSPQSPPSQPSSRSEEDSPLRGTPSKSSQPDTSSIRTATNSSTHSSSESVVTVRSTGEYKRDQALKSPENPSLPPTQSSTALLLQKSRLGELPKGPKYQPSHADKSEPTAPKVIPPALRQPRSKSAGPSTTKPIQARTEAPQDSHEWYRKIHSSIHKAPEEEGRVPYSGTGTGYLSEPEFTGRSSSAMNIPSSYCASGYKGRVVRYPPPSSVVSKHPSTVPPSVNLPFRPGRIESYSPGHSSLAEIQEQTSDSRYPPKHPLVERNYRENASHQPSSRLATSLQSSNLAKALSKESGYDSDSTLYRRRQEMQEMLELSNDPERQREWYRSVQRGEDVPLSGLRKLPPERPKDQSPLSGKIHRHVQAKAPHRRSDKKAAGSSASATGKAKSALTFGSVKRTSPSRAPMSAPVPPTRISSKDSKTLKSKKTKTVGTETGGIRSSSASSSKVKSISPSSTNRMERFLKDHKKPVTSSKLIAQDKIQSDTTHVVETPLKKEKKPEVCKKTELSSKSEKKTDISTCTGRTTPQAKSSLRSLSPPSLSLKDVRRSTSSKILRDSPYRVKQERPTSACSDRVKVVPRAQDIVFKTAPPPPPPMKDDGQGSEKSKKASTLPRATPKPLNLEMEKEHARRNFEKETKLYKTGSIPRATSFKHLQRMYQIIEKIDELEAITREIDLLHLIQNNWVDFDTWMLLRRKERAEKELAQLYGAIGEAQKAKQFLYQAARTEHWKGDIHLRLRDSSVEDLRKKFLEEEARQPTSPMPKLSLDSKDTYKLLWRTESVLDMSHKIDSGSVRSQSCGNIRRAGRLSLSTQQLDTLKDRLSQVYSPSPSAGLKPLNDGLSLLSVEKPRTRPRRSFTTQERYYTNTMNLGKFKRDSSSRRTSRDDLNSLCMTPEPMSLRSDDSGAVGQPPLSTKTTEETMAPKAQKAPPDLVTMTGSPVPKTTSKEAPPAESPKNETNNREKRESLYGEDSEAIMNELQKRLPPKIDSVSPRTLSPGPSDLSDGTATGDGKPFLLVLNTSKSEKNKKEVTDFMNNNGGKQVTHPPTTSAVQETVFKESVSIPRQSPSRQPQTTVAFTSEGTKTTVTSTSTFANHVPYTQRFPERNPQITCENLIEDEELNRSIERGRVVKSRRYDYRPEETAWKYNRTYLQKVKAGDVKRLTCKLEEIGPFPPPQMTAARSKSYSPTRNTPPADPEAVVHASNEPTVIRGQEIGDVQGLKNKYEYTGRSSANSPPSHKRSWSTSPDRSRSPANILGRIVSFNRPQQTPSPCGQLFPTQPRPQADVAELRGRFEGAFSYTAPTCWDASKHRPVARYAPPEDSQVAGGSLPRSKSDVKRKISWQDVDFDASEYDYRQVQRSVSPHGKYVEGEVNIHYRTPVRVPERDFIPEEELRRRQENNLRKLYMEERRKKYMQELQDQENRRHQDFYSYEGEHNAMIGIFPISYVEIIPYEQVRTVRRSMEGEAIAKYNFRAHTPSELPLMKGDRVFVTRRVDRNWLEGRLGSRRGIFPLSYVEVIREPTYSPYLSATPSPQPHTAPPLQRVASPTVPSLQRVASPRREPSIDRVPYQAMYTYTPVNDDELGLVEGDVVDVLEKCDDGWYVGVHTKTGQIGTFPGNYVRRL</sequence>
<feature type="compositionally biased region" description="Basic and acidic residues" evidence="3">
    <location>
        <begin position="694"/>
        <end position="705"/>
    </location>
</feature>
<keyword evidence="1" id="KW-0728">SH3 domain</keyword>
<feature type="compositionally biased region" description="Polar residues" evidence="3">
    <location>
        <begin position="66"/>
        <end position="78"/>
    </location>
</feature>
<feature type="region of interest" description="Disordered" evidence="3">
    <location>
        <begin position="1"/>
        <end position="288"/>
    </location>
</feature>
<dbReference type="Pfam" id="PF14604">
    <property type="entry name" value="SH3_9"/>
    <property type="match status" value="1"/>
</dbReference>
<feature type="compositionally biased region" description="Basic and acidic residues" evidence="3">
    <location>
        <begin position="970"/>
        <end position="984"/>
    </location>
</feature>
<dbReference type="InterPro" id="IPR036028">
    <property type="entry name" value="SH3-like_dom_sf"/>
</dbReference>
<feature type="compositionally biased region" description="Low complexity" evidence="3">
    <location>
        <begin position="7"/>
        <end position="42"/>
    </location>
</feature>
<gene>
    <name evidence="4" type="ORF">CTOB1V02_LOCUS2573</name>
</gene>
<feature type="compositionally biased region" description="Low complexity" evidence="3">
    <location>
        <begin position="136"/>
        <end position="155"/>
    </location>
</feature>
<dbReference type="EMBL" id="OB660408">
    <property type="protein sequence ID" value="CAD7224616.1"/>
    <property type="molecule type" value="Genomic_DNA"/>
</dbReference>
<dbReference type="PROSITE" id="PS50002">
    <property type="entry name" value="SH3"/>
    <property type="match status" value="2"/>
</dbReference>